<reference evidence="1" key="1">
    <citation type="journal article" date="2020" name="Stud. Mycol.">
        <title>101 Dothideomycetes genomes: a test case for predicting lifestyles and emergence of pathogens.</title>
        <authorList>
            <person name="Haridas S."/>
            <person name="Albert R."/>
            <person name="Binder M."/>
            <person name="Bloem J."/>
            <person name="Labutti K."/>
            <person name="Salamov A."/>
            <person name="Andreopoulos B."/>
            <person name="Baker S."/>
            <person name="Barry K."/>
            <person name="Bills G."/>
            <person name="Bluhm B."/>
            <person name="Cannon C."/>
            <person name="Castanera R."/>
            <person name="Culley D."/>
            <person name="Daum C."/>
            <person name="Ezra D."/>
            <person name="Gonzalez J."/>
            <person name="Henrissat B."/>
            <person name="Kuo A."/>
            <person name="Liang C."/>
            <person name="Lipzen A."/>
            <person name="Lutzoni F."/>
            <person name="Magnuson J."/>
            <person name="Mondo S."/>
            <person name="Nolan M."/>
            <person name="Ohm R."/>
            <person name="Pangilinan J."/>
            <person name="Park H.-J."/>
            <person name="Ramirez L."/>
            <person name="Alfaro M."/>
            <person name="Sun H."/>
            <person name="Tritt A."/>
            <person name="Yoshinaga Y."/>
            <person name="Zwiers L.-H."/>
            <person name="Turgeon B."/>
            <person name="Goodwin S."/>
            <person name="Spatafora J."/>
            <person name="Crous P."/>
            <person name="Grigoriev I."/>
        </authorList>
    </citation>
    <scope>NUCLEOTIDE SEQUENCE</scope>
    <source>
        <strain evidence="1">CBS 115976</strain>
    </source>
</reference>
<dbReference type="PANTHER" id="PTHR42085:SF4">
    <property type="entry name" value="F-BOX DOMAIN-CONTAINING PROTEIN"/>
    <property type="match status" value="1"/>
</dbReference>
<dbReference type="OrthoDB" id="2951834at2759"/>
<evidence type="ECO:0000313" key="1">
    <source>
        <dbReference type="EMBL" id="KAF2664812.1"/>
    </source>
</evidence>
<evidence type="ECO:0000313" key="2">
    <source>
        <dbReference type="Proteomes" id="UP000799302"/>
    </source>
</evidence>
<dbReference type="AlphaFoldDB" id="A0A6A6TYA8"/>
<dbReference type="PANTHER" id="PTHR42085">
    <property type="entry name" value="F-BOX DOMAIN-CONTAINING PROTEIN"/>
    <property type="match status" value="1"/>
</dbReference>
<protein>
    <recommendedName>
        <fullName evidence="3">F-box domain-containing protein</fullName>
    </recommendedName>
</protein>
<proteinExistence type="predicted"/>
<name>A0A6A6TYA8_9PEZI</name>
<dbReference type="Proteomes" id="UP000799302">
    <property type="component" value="Unassembled WGS sequence"/>
</dbReference>
<dbReference type="InterPro" id="IPR038883">
    <property type="entry name" value="AN11006-like"/>
</dbReference>
<sequence>MSSSSFNNTTVVTEKMGHFSFLQQGVPPEIRLMIYKLLLISPATSKLIENSSADLKHDGREFQLERQVPAAVTTDERTLWPEILATCSLFYEEAHEILYRNHTFHYVRNRGDHLADHLQSAFSIKFVPVITKLYLRQSPIAGDLDRIFGCFTSLKKVQINITWGDILSEDDFYPFRQHDSQDTRWLHMIQYFRARQPALQEFRIHFFHRICPSCHSSHESSLSDYGRWMGLSEHGSIVGMLAWPTGMEEDDDSSSTTAAMISRIGFAVDPRASFKLPLSFSIHRERMKKIKEWFGDEQNGWEWLFQVVTKFDGPPLVQMTILSNPNAPTFVRCETLGEWGHQSRVEELYPTDED</sequence>
<gene>
    <name evidence="1" type="ORF">BT63DRAFT_443827</name>
</gene>
<evidence type="ECO:0008006" key="3">
    <source>
        <dbReference type="Google" id="ProtNLM"/>
    </source>
</evidence>
<dbReference type="EMBL" id="MU004242">
    <property type="protein sequence ID" value="KAF2664812.1"/>
    <property type="molecule type" value="Genomic_DNA"/>
</dbReference>
<organism evidence="1 2">
    <name type="scientific">Microthyrium microscopicum</name>
    <dbReference type="NCBI Taxonomy" id="703497"/>
    <lineage>
        <taxon>Eukaryota</taxon>
        <taxon>Fungi</taxon>
        <taxon>Dikarya</taxon>
        <taxon>Ascomycota</taxon>
        <taxon>Pezizomycotina</taxon>
        <taxon>Dothideomycetes</taxon>
        <taxon>Dothideomycetes incertae sedis</taxon>
        <taxon>Microthyriales</taxon>
        <taxon>Microthyriaceae</taxon>
        <taxon>Microthyrium</taxon>
    </lineage>
</organism>
<keyword evidence="2" id="KW-1185">Reference proteome</keyword>
<accession>A0A6A6TYA8</accession>